<dbReference type="GO" id="GO:0005506">
    <property type="term" value="F:iron ion binding"/>
    <property type="evidence" value="ECO:0007669"/>
    <property type="project" value="InterPro"/>
</dbReference>
<evidence type="ECO:0000256" key="2">
    <source>
        <dbReference type="ARBA" id="ARBA00022723"/>
    </source>
</evidence>
<dbReference type="GO" id="GO:0016705">
    <property type="term" value="F:oxidoreductase activity, acting on paired donors, with incorporation or reduction of molecular oxygen"/>
    <property type="evidence" value="ECO:0007669"/>
    <property type="project" value="InterPro"/>
</dbReference>
<evidence type="ECO:0000256" key="3">
    <source>
        <dbReference type="ARBA" id="ARBA00023002"/>
    </source>
</evidence>
<dbReference type="GO" id="GO:0020037">
    <property type="term" value="F:heme binding"/>
    <property type="evidence" value="ECO:0007669"/>
    <property type="project" value="InterPro"/>
</dbReference>
<dbReference type="InterPro" id="IPR036396">
    <property type="entry name" value="Cyt_P450_sf"/>
</dbReference>
<evidence type="ECO:0000313" key="5">
    <source>
        <dbReference type="EMBL" id="PFH57676.1"/>
    </source>
</evidence>
<sequence length="195" mass="22373">MRTRLSRAPRTLQTSFQKSSIMRYETRQQREAAYMLRSMLDRPADWKGILKQFATALIFRIRFGVDIKDGSDPMIRVVADASHPLRHGGAPAGTPVDFFPLLRWMPRCLQNKSLRLASDWRWAVGRLHDEPFEAYMNSQTRAWSLTRDMLEQRQRQLDTGVEPELTIHDIKGAAAAVMAAGQETTWSSLIIMVLN</sequence>
<protein>
    <recommendedName>
        <fullName evidence="7">Cytochrome P450</fullName>
    </recommendedName>
</protein>
<evidence type="ECO:0000256" key="4">
    <source>
        <dbReference type="ARBA" id="ARBA00023004"/>
    </source>
</evidence>
<dbReference type="Gene3D" id="1.10.630.10">
    <property type="entry name" value="Cytochrome P450"/>
    <property type="match status" value="1"/>
</dbReference>
<reference evidence="5 6" key="2">
    <citation type="journal article" date="2017" name="Sci. Rep.">
        <title>Ant-infecting Ophiocordyceps genomes reveal a high diversity of potential behavioral manipulation genes and a possible major role for enterotoxins.</title>
        <authorList>
            <person name="de Bekker C."/>
            <person name="Ohm R.A."/>
            <person name="Evans H.C."/>
            <person name="Brachmann A."/>
            <person name="Hughes D.P."/>
        </authorList>
    </citation>
    <scope>NUCLEOTIDE SEQUENCE [LARGE SCALE GENOMIC DNA]</scope>
    <source>
        <strain evidence="5 6">SC16a</strain>
    </source>
</reference>
<organism evidence="5 6">
    <name type="scientific">Ophiocordyceps unilateralis</name>
    <name type="common">Zombie-ant fungus</name>
    <name type="synonym">Torrubia unilateralis</name>
    <dbReference type="NCBI Taxonomy" id="268505"/>
    <lineage>
        <taxon>Eukaryota</taxon>
        <taxon>Fungi</taxon>
        <taxon>Dikarya</taxon>
        <taxon>Ascomycota</taxon>
        <taxon>Pezizomycotina</taxon>
        <taxon>Sordariomycetes</taxon>
        <taxon>Hypocreomycetidae</taxon>
        <taxon>Hypocreales</taxon>
        <taxon>Ophiocordycipitaceae</taxon>
        <taxon>Ophiocordyceps</taxon>
    </lineage>
</organism>
<dbReference type="InterPro" id="IPR001128">
    <property type="entry name" value="Cyt_P450"/>
</dbReference>
<comment type="caution">
    <text evidence="5">The sequence shown here is derived from an EMBL/GenBank/DDBJ whole genome shotgun (WGS) entry which is preliminary data.</text>
</comment>
<evidence type="ECO:0008006" key="7">
    <source>
        <dbReference type="Google" id="ProtNLM"/>
    </source>
</evidence>
<dbReference type="SUPFAM" id="SSF48264">
    <property type="entry name" value="Cytochrome P450"/>
    <property type="match status" value="1"/>
</dbReference>
<dbReference type="Pfam" id="PF00067">
    <property type="entry name" value="p450"/>
    <property type="match status" value="1"/>
</dbReference>
<proteinExistence type="inferred from homology"/>
<dbReference type="PANTHER" id="PTHR46300:SF5">
    <property type="entry name" value="CYTOCHROME P450"/>
    <property type="match status" value="1"/>
</dbReference>
<name>A0A2A9PA20_OPHUN</name>
<dbReference type="STRING" id="268505.A0A2A9PA20"/>
<evidence type="ECO:0000256" key="1">
    <source>
        <dbReference type="ARBA" id="ARBA00010617"/>
    </source>
</evidence>
<evidence type="ECO:0000313" key="6">
    <source>
        <dbReference type="Proteomes" id="UP000037136"/>
    </source>
</evidence>
<gene>
    <name evidence="5" type="ORF">XA68_14704</name>
</gene>
<dbReference type="AlphaFoldDB" id="A0A2A9PA20"/>
<keyword evidence="2" id="KW-0479">Metal-binding</keyword>
<keyword evidence="3" id="KW-0560">Oxidoreductase</keyword>
<dbReference type="GO" id="GO:0004497">
    <property type="term" value="F:monooxygenase activity"/>
    <property type="evidence" value="ECO:0007669"/>
    <property type="project" value="InterPro"/>
</dbReference>
<keyword evidence="6" id="KW-1185">Reference proteome</keyword>
<comment type="similarity">
    <text evidence="1">Belongs to the cytochrome P450 family.</text>
</comment>
<dbReference type="OrthoDB" id="1103324at2759"/>
<reference evidence="5 6" key="1">
    <citation type="journal article" date="2015" name="BMC Genomics">
        <title>Gene expression during zombie ant biting behavior reflects the complexity underlying fungal parasitic behavioral manipulation.</title>
        <authorList>
            <person name="de Bekker C."/>
            <person name="Ohm R.A."/>
            <person name="Loreto R.G."/>
            <person name="Sebastian A."/>
            <person name="Albert I."/>
            <person name="Merrow M."/>
            <person name="Brachmann A."/>
            <person name="Hughes D.P."/>
        </authorList>
    </citation>
    <scope>NUCLEOTIDE SEQUENCE [LARGE SCALE GENOMIC DNA]</scope>
    <source>
        <strain evidence="5 6">SC16a</strain>
    </source>
</reference>
<keyword evidence="4" id="KW-0408">Iron</keyword>
<accession>A0A2A9PA20</accession>
<dbReference type="InterPro" id="IPR050364">
    <property type="entry name" value="Cytochrome_P450_fung"/>
</dbReference>
<dbReference type="PANTHER" id="PTHR46300">
    <property type="entry name" value="P450, PUTATIVE (EUROFUNG)-RELATED-RELATED"/>
    <property type="match status" value="1"/>
</dbReference>
<dbReference type="Proteomes" id="UP000037136">
    <property type="component" value="Unassembled WGS sequence"/>
</dbReference>
<dbReference type="EMBL" id="LAZP02000378">
    <property type="protein sequence ID" value="PFH57676.1"/>
    <property type="molecule type" value="Genomic_DNA"/>
</dbReference>